<dbReference type="InterPro" id="IPR006553">
    <property type="entry name" value="Leu-rich_rpt_Cys-con_subtyp"/>
</dbReference>
<dbReference type="InterPro" id="IPR001810">
    <property type="entry name" value="F-box_dom"/>
</dbReference>
<evidence type="ECO:0000313" key="2">
    <source>
        <dbReference type="EMBL" id="CAK9159454.1"/>
    </source>
</evidence>
<dbReference type="EMBL" id="CAUOFW020003358">
    <property type="protein sequence ID" value="CAK9159454.1"/>
    <property type="molecule type" value="Genomic_DNA"/>
</dbReference>
<comment type="caution">
    <text evidence="2">The sequence shown here is derived from an EMBL/GenBank/DDBJ whole genome shotgun (WGS) entry which is preliminary data.</text>
</comment>
<dbReference type="Gene3D" id="3.80.10.10">
    <property type="entry name" value="Ribonuclease Inhibitor"/>
    <property type="match status" value="1"/>
</dbReference>
<evidence type="ECO:0000259" key="1">
    <source>
        <dbReference type="SMART" id="SM00256"/>
    </source>
</evidence>
<dbReference type="InterPro" id="IPR032675">
    <property type="entry name" value="LRR_dom_sf"/>
</dbReference>
<dbReference type="CDD" id="cd09917">
    <property type="entry name" value="F-box_SF"/>
    <property type="match status" value="1"/>
</dbReference>
<dbReference type="FunFam" id="3.80.10.10:FF:000925">
    <property type="entry name" value="F-box protein At5g67140"/>
    <property type="match status" value="1"/>
</dbReference>
<dbReference type="Proteomes" id="UP001642360">
    <property type="component" value="Unassembled WGS sequence"/>
</dbReference>
<protein>
    <recommendedName>
        <fullName evidence="1">F-box domain-containing protein</fullName>
    </recommendedName>
</protein>
<accession>A0ABC8SQM9</accession>
<dbReference type="InterPro" id="IPR036047">
    <property type="entry name" value="F-box-like_dom_sf"/>
</dbReference>
<dbReference type="SUPFAM" id="SSF81383">
    <property type="entry name" value="F-box domain"/>
    <property type="match status" value="1"/>
</dbReference>
<dbReference type="Pfam" id="PF12937">
    <property type="entry name" value="F-box-like"/>
    <property type="match status" value="1"/>
</dbReference>
<gene>
    <name evidence="2" type="ORF">ILEXP_LOCUS28151</name>
</gene>
<feature type="domain" description="F-box" evidence="1">
    <location>
        <begin position="12"/>
        <end position="53"/>
    </location>
</feature>
<dbReference type="Pfam" id="PF25372">
    <property type="entry name" value="DUF7885"/>
    <property type="match status" value="1"/>
</dbReference>
<keyword evidence="3" id="KW-1185">Reference proteome</keyword>
<reference evidence="2 3" key="1">
    <citation type="submission" date="2024-02" db="EMBL/GenBank/DDBJ databases">
        <authorList>
            <person name="Vignale AGUSTIN F."/>
            <person name="Sosa J E."/>
            <person name="Modenutti C."/>
        </authorList>
    </citation>
    <scope>NUCLEOTIDE SEQUENCE [LARGE SCALE GENOMIC DNA]</scope>
</reference>
<dbReference type="SMART" id="SM00367">
    <property type="entry name" value="LRR_CC"/>
    <property type="match status" value="4"/>
</dbReference>
<dbReference type="SUPFAM" id="SSF52047">
    <property type="entry name" value="RNI-like"/>
    <property type="match status" value="1"/>
</dbReference>
<dbReference type="AlphaFoldDB" id="A0ABC8SQM9"/>
<organism evidence="2 3">
    <name type="scientific">Ilex paraguariensis</name>
    <name type="common">yerba mate</name>
    <dbReference type="NCBI Taxonomy" id="185542"/>
    <lineage>
        <taxon>Eukaryota</taxon>
        <taxon>Viridiplantae</taxon>
        <taxon>Streptophyta</taxon>
        <taxon>Embryophyta</taxon>
        <taxon>Tracheophyta</taxon>
        <taxon>Spermatophyta</taxon>
        <taxon>Magnoliopsida</taxon>
        <taxon>eudicotyledons</taxon>
        <taxon>Gunneridae</taxon>
        <taxon>Pentapetalae</taxon>
        <taxon>asterids</taxon>
        <taxon>campanulids</taxon>
        <taxon>Aquifoliales</taxon>
        <taxon>Aquifoliaceae</taxon>
        <taxon>Ilex</taxon>
    </lineage>
</organism>
<proteinExistence type="predicted"/>
<dbReference type="InterPro" id="IPR057207">
    <property type="entry name" value="FBXL15_LRR"/>
</dbReference>
<dbReference type="PANTHER" id="PTHR13318">
    <property type="entry name" value="PARTNER OF PAIRED, ISOFORM B-RELATED"/>
    <property type="match status" value="1"/>
</dbReference>
<evidence type="ECO:0000313" key="3">
    <source>
        <dbReference type="Proteomes" id="UP001642360"/>
    </source>
</evidence>
<sequence length="230" mass="25574">MGWGGEAEIDRLPVDLLAHIFSLISCFKDLAQTSCVCRKWRQGVKESLARREKLSFAGWKMDDQSTTRLVVHAYSLKELDISRSRWDCQITDNGLHQLSLAKCVSNLSSISLWGITGITDRGVVELISRATALQHLNIGGTFITDDSLFAIADSCPHLKTIVLWGCRHVTECGLLVLVNKCHKLESINVWGMRVPLDCFSGLLTISPALQIQPKGLLLDVEEVVSVWPVF</sequence>
<dbReference type="PANTHER" id="PTHR13318:SF190">
    <property type="entry name" value="PARTNER OF PAIRED, ISOFORM B"/>
    <property type="match status" value="1"/>
</dbReference>
<name>A0ABC8SQM9_9AQUA</name>
<dbReference type="SMART" id="SM00256">
    <property type="entry name" value="FBOX"/>
    <property type="match status" value="1"/>
</dbReference>